<dbReference type="RefSeq" id="WP_145077212.1">
    <property type="nucleotide sequence ID" value="NZ_CP036425.1"/>
</dbReference>
<dbReference type="InterPro" id="IPR045865">
    <property type="entry name" value="ACT-like_dom_sf"/>
</dbReference>
<dbReference type="Pfam" id="PF01842">
    <property type="entry name" value="ACT"/>
    <property type="match status" value="1"/>
</dbReference>
<keyword evidence="20" id="KW-0175">Coiled coil</keyword>
<dbReference type="CDD" id="cd04905">
    <property type="entry name" value="ACT_CM-PDT"/>
    <property type="match status" value="1"/>
</dbReference>
<feature type="domain" description="Chorismate mutase" evidence="21">
    <location>
        <begin position="5"/>
        <end position="97"/>
    </location>
</feature>
<dbReference type="KEGG" id="pcor:KS4_19000"/>
<keyword evidence="12" id="KW-0584">Phenylalanine biosynthesis</keyword>
<evidence type="ECO:0000256" key="7">
    <source>
        <dbReference type="ARBA" id="ARBA00013147"/>
    </source>
</evidence>
<evidence type="ECO:0000256" key="17">
    <source>
        <dbReference type="ARBA" id="ARBA00031520"/>
    </source>
</evidence>
<evidence type="ECO:0000256" key="2">
    <source>
        <dbReference type="ARBA" id="ARBA00002364"/>
    </source>
</evidence>
<dbReference type="OrthoDB" id="9802281at2"/>
<dbReference type="GO" id="GO:0046417">
    <property type="term" value="P:chorismate metabolic process"/>
    <property type="evidence" value="ECO:0007669"/>
    <property type="project" value="InterPro"/>
</dbReference>
<dbReference type="SUPFAM" id="SSF55021">
    <property type="entry name" value="ACT-like"/>
    <property type="match status" value="1"/>
</dbReference>
<dbReference type="PROSITE" id="PS51671">
    <property type="entry name" value="ACT"/>
    <property type="match status" value="1"/>
</dbReference>
<sequence>MNDKTAPDDALAPLRQQIDELDQQLIDLLNERARVVVEVGHIKNSGQTDTPIYAPDREQQVLAKIRKRNQGPLPNSCIEAIWRELMSGSFALERPLRVGYLGPQGTFSHLAARRKFGASIEYDNLVGISSVFEEVHRGHIDLGVVPIENSTEGAVGDTLDSFLTYSGTDVNVCAEILLGIHHNLLANCPLNEIKRVYSHPQPLAQCRNWLSSQLPNAERITAASTSKAAEIASREPGSAAISSKLAAELYNLKTLFENIEDNPSNTTRFFIIGKQYSRPTGDDKTSIMFTTEHAAGALSDVLNVFRDHGINLTHIDKRPSKRVNWEYYFFIDVQGHIKDDKVTKAIEDAKKHCLQINVLGAYPRARDVL</sequence>
<dbReference type="PROSITE" id="PS51168">
    <property type="entry name" value="CHORISMATE_MUT_2"/>
    <property type="match status" value="1"/>
</dbReference>
<accession>A0A517YUK9</accession>
<name>A0A517YUK9_9BACT</name>
<evidence type="ECO:0000259" key="22">
    <source>
        <dbReference type="PROSITE" id="PS51171"/>
    </source>
</evidence>
<evidence type="ECO:0000256" key="3">
    <source>
        <dbReference type="ARBA" id="ARBA00004496"/>
    </source>
</evidence>
<dbReference type="UniPathway" id="UPA00120">
    <property type="reaction ID" value="UER00203"/>
</dbReference>
<keyword evidence="25" id="KW-1185">Reference proteome</keyword>
<dbReference type="CDD" id="cd13630">
    <property type="entry name" value="PBP2_PDT_1"/>
    <property type="match status" value="1"/>
</dbReference>
<evidence type="ECO:0000256" key="19">
    <source>
        <dbReference type="PIRSR" id="PIRSR001500-2"/>
    </source>
</evidence>
<dbReference type="GO" id="GO:0004664">
    <property type="term" value="F:prephenate dehydratase activity"/>
    <property type="evidence" value="ECO:0007669"/>
    <property type="project" value="UniProtKB-EC"/>
</dbReference>
<keyword evidence="11" id="KW-0057">Aromatic amino acid biosynthesis</keyword>
<evidence type="ECO:0000256" key="15">
    <source>
        <dbReference type="ARBA" id="ARBA00023268"/>
    </source>
</evidence>
<dbReference type="NCBIfam" id="TIGR01807">
    <property type="entry name" value="CM_P2"/>
    <property type="match status" value="1"/>
</dbReference>
<comment type="pathway">
    <text evidence="5">Metabolic intermediate biosynthesis; prephenate biosynthesis; prephenate from chorismate: step 1/1.</text>
</comment>
<dbReference type="InterPro" id="IPR036979">
    <property type="entry name" value="CM_dom_sf"/>
</dbReference>
<evidence type="ECO:0000313" key="25">
    <source>
        <dbReference type="Proteomes" id="UP000317369"/>
    </source>
</evidence>
<comment type="subcellular location">
    <subcellularLocation>
        <location evidence="3">Cytoplasm</location>
    </subcellularLocation>
</comment>
<comment type="catalytic activity">
    <reaction evidence="18">
        <text>prephenate + H(+) = 3-phenylpyruvate + CO2 + H2O</text>
        <dbReference type="Rhea" id="RHEA:21648"/>
        <dbReference type="ChEBI" id="CHEBI:15377"/>
        <dbReference type="ChEBI" id="CHEBI:15378"/>
        <dbReference type="ChEBI" id="CHEBI:16526"/>
        <dbReference type="ChEBI" id="CHEBI:18005"/>
        <dbReference type="ChEBI" id="CHEBI:29934"/>
        <dbReference type="EC" id="4.2.1.51"/>
    </reaction>
</comment>
<reference evidence="24 25" key="1">
    <citation type="submission" date="2019-02" db="EMBL/GenBank/DDBJ databases">
        <title>Deep-cultivation of Planctomycetes and their phenomic and genomic characterization uncovers novel biology.</title>
        <authorList>
            <person name="Wiegand S."/>
            <person name="Jogler M."/>
            <person name="Boedeker C."/>
            <person name="Pinto D."/>
            <person name="Vollmers J."/>
            <person name="Rivas-Marin E."/>
            <person name="Kohn T."/>
            <person name="Peeters S.H."/>
            <person name="Heuer A."/>
            <person name="Rast P."/>
            <person name="Oberbeckmann S."/>
            <person name="Bunk B."/>
            <person name="Jeske O."/>
            <person name="Meyerdierks A."/>
            <person name="Storesund J.E."/>
            <person name="Kallscheuer N."/>
            <person name="Luecker S."/>
            <person name="Lage O.M."/>
            <person name="Pohl T."/>
            <person name="Merkel B.J."/>
            <person name="Hornburger P."/>
            <person name="Mueller R.-W."/>
            <person name="Bruemmer F."/>
            <person name="Labrenz M."/>
            <person name="Spormann A.M."/>
            <person name="Op den Camp H."/>
            <person name="Overmann J."/>
            <person name="Amann R."/>
            <person name="Jetten M.S.M."/>
            <person name="Mascher T."/>
            <person name="Medema M.H."/>
            <person name="Devos D.P."/>
            <person name="Kaster A.-K."/>
            <person name="Ovreas L."/>
            <person name="Rohde M."/>
            <person name="Galperin M.Y."/>
            <person name="Jogler C."/>
        </authorList>
    </citation>
    <scope>NUCLEOTIDE SEQUENCE [LARGE SCALE GENOMIC DNA]</scope>
    <source>
        <strain evidence="24 25">KS4</strain>
    </source>
</reference>
<dbReference type="InterPro" id="IPR001086">
    <property type="entry name" value="Preph_deHydtase"/>
</dbReference>
<organism evidence="24 25">
    <name type="scientific">Poriferisphaera corsica</name>
    <dbReference type="NCBI Taxonomy" id="2528020"/>
    <lineage>
        <taxon>Bacteria</taxon>
        <taxon>Pseudomonadati</taxon>
        <taxon>Planctomycetota</taxon>
        <taxon>Phycisphaerae</taxon>
        <taxon>Phycisphaerales</taxon>
        <taxon>Phycisphaeraceae</taxon>
        <taxon>Poriferisphaera</taxon>
    </lineage>
</organism>
<dbReference type="InterPro" id="IPR036263">
    <property type="entry name" value="Chorismate_II_sf"/>
</dbReference>
<dbReference type="AlphaFoldDB" id="A0A517YUK9"/>
<keyword evidence="9" id="KW-0963">Cytoplasm</keyword>
<proteinExistence type="predicted"/>
<comment type="catalytic activity">
    <reaction evidence="1">
        <text>chorismate = prephenate</text>
        <dbReference type="Rhea" id="RHEA:13897"/>
        <dbReference type="ChEBI" id="CHEBI:29748"/>
        <dbReference type="ChEBI" id="CHEBI:29934"/>
        <dbReference type="EC" id="5.4.99.5"/>
    </reaction>
</comment>
<dbReference type="Gene3D" id="3.40.190.10">
    <property type="entry name" value="Periplasmic binding protein-like II"/>
    <property type="match status" value="2"/>
</dbReference>
<evidence type="ECO:0000256" key="18">
    <source>
        <dbReference type="ARBA" id="ARBA00047848"/>
    </source>
</evidence>
<evidence type="ECO:0000256" key="14">
    <source>
        <dbReference type="ARBA" id="ARBA00023239"/>
    </source>
</evidence>
<evidence type="ECO:0000256" key="9">
    <source>
        <dbReference type="ARBA" id="ARBA00022490"/>
    </source>
</evidence>
<evidence type="ECO:0000256" key="10">
    <source>
        <dbReference type="ARBA" id="ARBA00022605"/>
    </source>
</evidence>
<dbReference type="InterPro" id="IPR002701">
    <property type="entry name" value="CM_II_prokaryot"/>
</dbReference>
<dbReference type="SUPFAM" id="SSF48600">
    <property type="entry name" value="Chorismate mutase II"/>
    <property type="match status" value="1"/>
</dbReference>
<dbReference type="Gene3D" id="1.20.59.10">
    <property type="entry name" value="Chorismate mutase"/>
    <property type="match status" value="1"/>
</dbReference>
<dbReference type="InterPro" id="IPR008242">
    <property type="entry name" value="Chor_mutase/pphenate_deHydtase"/>
</dbReference>
<keyword evidence="15" id="KW-0511">Multifunctional enzyme</keyword>
<gene>
    <name evidence="24" type="primary">pheA</name>
    <name evidence="24" type="ORF">KS4_19000</name>
</gene>
<dbReference type="PIRSF" id="PIRSF001500">
    <property type="entry name" value="Chor_mut_pdt_Ppr"/>
    <property type="match status" value="1"/>
</dbReference>
<protein>
    <recommendedName>
        <fullName evidence="8">Bifunctional chorismate mutase/prephenate dehydratase</fullName>
        <ecNumber evidence="7">4.2.1.51</ecNumber>
        <ecNumber evidence="6">5.4.99.5</ecNumber>
    </recommendedName>
    <alternativeName>
        <fullName evidence="17">Chorismate mutase-prephenate dehydratase</fullName>
    </alternativeName>
    <alternativeName>
        <fullName evidence="16">p-protein</fullName>
    </alternativeName>
</protein>
<dbReference type="PANTHER" id="PTHR21022:SF19">
    <property type="entry name" value="PREPHENATE DEHYDRATASE-RELATED"/>
    <property type="match status" value="1"/>
</dbReference>
<dbReference type="SUPFAM" id="SSF53850">
    <property type="entry name" value="Periplasmic binding protein-like II"/>
    <property type="match status" value="1"/>
</dbReference>
<evidence type="ECO:0000256" key="16">
    <source>
        <dbReference type="ARBA" id="ARBA00031175"/>
    </source>
</evidence>
<dbReference type="InterPro" id="IPR002912">
    <property type="entry name" value="ACT_dom"/>
</dbReference>
<keyword evidence="13" id="KW-0413">Isomerase</keyword>
<evidence type="ECO:0000256" key="20">
    <source>
        <dbReference type="SAM" id="Coils"/>
    </source>
</evidence>
<evidence type="ECO:0000256" key="1">
    <source>
        <dbReference type="ARBA" id="ARBA00000824"/>
    </source>
</evidence>
<evidence type="ECO:0000313" key="24">
    <source>
        <dbReference type="EMBL" id="QDU33842.1"/>
    </source>
</evidence>
<dbReference type="GO" id="GO:0009094">
    <property type="term" value="P:L-phenylalanine biosynthetic process"/>
    <property type="evidence" value="ECO:0007669"/>
    <property type="project" value="UniProtKB-UniPathway"/>
</dbReference>
<dbReference type="PROSITE" id="PS51171">
    <property type="entry name" value="PREPHENATE_DEHYDR_3"/>
    <property type="match status" value="1"/>
</dbReference>
<dbReference type="GO" id="GO:0005737">
    <property type="term" value="C:cytoplasm"/>
    <property type="evidence" value="ECO:0007669"/>
    <property type="project" value="UniProtKB-SubCell"/>
</dbReference>
<feature type="domain" description="ACT" evidence="23">
    <location>
        <begin position="286"/>
        <end position="363"/>
    </location>
</feature>
<dbReference type="EC" id="4.2.1.51" evidence="7"/>
<keyword evidence="14" id="KW-0456">Lyase</keyword>
<evidence type="ECO:0000256" key="8">
    <source>
        <dbReference type="ARBA" id="ARBA00014401"/>
    </source>
</evidence>
<dbReference type="UniPathway" id="UPA00121">
    <property type="reaction ID" value="UER00345"/>
</dbReference>
<dbReference type="InterPro" id="IPR010957">
    <property type="entry name" value="G/b/e-P-prot_chorismate_mutase"/>
</dbReference>
<dbReference type="NCBIfam" id="NF008865">
    <property type="entry name" value="PRK11898.1"/>
    <property type="match status" value="1"/>
</dbReference>
<dbReference type="PANTHER" id="PTHR21022">
    <property type="entry name" value="PREPHENATE DEHYDRATASE P PROTEIN"/>
    <property type="match status" value="1"/>
</dbReference>
<comment type="function">
    <text evidence="2">Catalyzes the Claisen rearrangement of chorismate to prephenate and the decarboxylation/dehydration of prephenate to phenylpyruvate.</text>
</comment>
<comment type="pathway">
    <text evidence="4">Amino-acid biosynthesis; L-phenylalanine biosynthesis; phenylpyruvate from prephenate: step 1/1.</text>
</comment>
<dbReference type="EC" id="5.4.99.5" evidence="6"/>
<evidence type="ECO:0000256" key="5">
    <source>
        <dbReference type="ARBA" id="ARBA00004817"/>
    </source>
</evidence>
<feature type="site" description="Essential for prephenate dehydratase activity" evidence="19">
    <location>
        <position position="267"/>
    </location>
</feature>
<dbReference type="Pfam" id="PF01817">
    <property type="entry name" value="CM_2"/>
    <property type="match status" value="1"/>
</dbReference>
<feature type="coiled-coil region" evidence="20">
    <location>
        <begin position="11"/>
        <end position="38"/>
    </location>
</feature>
<keyword evidence="10" id="KW-0028">Amino-acid biosynthesis</keyword>
<evidence type="ECO:0000259" key="21">
    <source>
        <dbReference type="PROSITE" id="PS51168"/>
    </source>
</evidence>
<dbReference type="GO" id="GO:0004106">
    <property type="term" value="F:chorismate mutase activity"/>
    <property type="evidence" value="ECO:0007669"/>
    <property type="project" value="UniProtKB-EC"/>
</dbReference>
<evidence type="ECO:0000256" key="6">
    <source>
        <dbReference type="ARBA" id="ARBA00012404"/>
    </source>
</evidence>
<dbReference type="FunFam" id="3.30.70.260:FF:000012">
    <property type="entry name" value="Prephenate dehydratase"/>
    <property type="match status" value="1"/>
</dbReference>
<evidence type="ECO:0000256" key="12">
    <source>
        <dbReference type="ARBA" id="ARBA00023222"/>
    </source>
</evidence>
<dbReference type="Pfam" id="PF00800">
    <property type="entry name" value="PDT"/>
    <property type="match status" value="1"/>
</dbReference>
<dbReference type="FunFam" id="3.40.190.10:FF:000034">
    <property type="entry name" value="Chorismate mutase/prephenate dehydratase"/>
    <property type="match status" value="1"/>
</dbReference>
<feature type="domain" description="Prephenate dehydratase" evidence="22">
    <location>
        <begin position="97"/>
        <end position="274"/>
    </location>
</feature>
<dbReference type="Proteomes" id="UP000317369">
    <property type="component" value="Chromosome"/>
</dbReference>
<evidence type="ECO:0000256" key="4">
    <source>
        <dbReference type="ARBA" id="ARBA00004741"/>
    </source>
</evidence>
<evidence type="ECO:0000259" key="23">
    <source>
        <dbReference type="PROSITE" id="PS51671"/>
    </source>
</evidence>
<evidence type="ECO:0000256" key="13">
    <source>
        <dbReference type="ARBA" id="ARBA00023235"/>
    </source>
</evidence>
<dbReference type="SMART" id="SM00830">
    <property type="entry name" value="CM_2"/>
    <property type="match status" value="1"/>
</dbReference>
<dbReference type="EMBL" id="CP036425">
    <property type="protein sequence ID" value="QDU33842.1"/>
    <property type="molecule type" value="Genomic_DNA"/>
</dbReference>
<evidence type="ECO:0000256" key="11">
    <source>
        <dbReference type="ARBA" id="ARBA00023141"/>
    </source>
</evidence>
<dbReference type="Gene3D" id="3.30.70.260">
    <property type="match status" value="1"/>
</dbReference>